<dbReference type="AlphaFoldDB" id="A0A505DQ19"/>
<keyword evidence="5" id="KW-1133">Transmembrane helix</keyword>
<comment type="caution">
    <text evidence="8">The sequence shown here is derived from an EMBL/GenBank/DDBJ whole genome shotgun (WGS) entry which is preliminary data.</text>
</comment>
<evidence type="ECO:0000256" key="6">
    <source>
        <dbReference type="ARBA" id="ARBA00023136"/>
    </source>
</evidence>
<keyword evidence="6" id="KW-0472">Membrane</keyword>
<reference evidence="8 9" key="1">
    <citation type="submission" date="2019-06" db="EMBL/GenBank/DDBJ databases">
        <title>Streptomyces sporangiiformans sp. nov., a novel actinomycete isolated from soil in Mount Song.</title>
        <authorList>
            <person name="Han L."/>
        </authorList>
    </citation>
    <scope>NUCLEOTIDE SEQUENCE [LARGE SCALE GENOMIC DNA]</scope>
    <source>
        <strain evidence="8 9">NEAU-SSA 1</strain>
    </source>
</reference>
<dbReference type="EMBL" id="VCHX02000057">
    <property type="protein sequence ID" value="TPQ23280.1"/>
    <property type="molecule type" value="Genomic_DNA"/>
</dbReference>
<keyword evidence="3" id="KW-0812">Transmembrane</keyword>
<evidence type="ECO:0000256" key="4">
    <source>
        <dbReference type="ARBA" id="ARBA00022801"/>
    </source>
</evidence>
<gene>
    <name evidence="8" type="ORF">FGD71_004990</name>
</gene>
<dbReference type="OrthoDB" id="5242960at2"/>
<organism evidence="8 9">
    <name type="scientific">Streptomyces sporangiiformans</name>
    <dbReference type="NCBI Taxonomy" id="2315329"/>
    <lineage>
        <taxon>Bacteria</taxon>
        <taxon>Bacillati</taxon>
        <taxon>Actinomycetota</taxon>
        <taxon>Actinomycetes</taxon>
        <taxon>Kitasatosporales</taxon>
        <taxon>Streptomycetaceae</taxon>
        <taxon>Streptomyces</taxon>
    </lineage>
</organism>
<dbReference type="GO" id="GO:0016787">
    <property type="term" value="F:hydrolase activity"/>
    <property type="evidence" value="ECO:0007669"/>
    <property type="project" value="UniProtKB-KW"/>
</dbReference>
<evidence type="ECO:0000259" key="7">
    <source>
        <dbReference type="SMART" id="SM00014"/>
    </source>
</evidence>
<dbReference type="InterPro" id="IPR000326">
    <property type="entry name" value="PAP2/HPO"/>
</dbReference>
<feature type="domain" description="Phosphatidic acid phosphatase type 2/haloperoxidase" evidence="7">
    <location>
        <begin position="64"/>
        <end position="171"/>
    </location>
</feature>
<keyword evidence="4" id="KW-0378">Hydrolase</keyword>
<evidence type="ECO:0000256" key="1">
    <source>
        <dbReference type="ARBA" id="ARBA00004651"/>
    </source>
</evidence>
<dbReference type="InterPro" id="IPR036938">
    <property type="entry name" value="PAP2/HPO_sf"/>
</dbReference>
<evidence type="ECO:0000313" key="9">
    <source>
        <dbReference type="Proteomes" id="UP000317378"/>
    </source>
</evidence>
<keyword evidence="9" id="KW-1185">Reference proteome</keyword>
<evidence type="ECO:0000256" key="3">
    <source>
        <dbReference type="ARBA" id="ARBA00022692"/>
    </source>
</evidence>
<name>A0A505DQ19_9ACTN</name>
<comment type="subcellular location">
    <subcellularLocation>
        <location evidence="1">Cell membrane</location>
        <topology evidence="1">Multi-pass membrane protein</topology>
    </subcellularLocation>
</comment>
<dbReference type="SUPFAM" id="SSF48317">
    <property type="entry name" value="Acid phosphatase/Vanadium-dependent haloperoxidase"/>
    <property type="match status" value="1"/>
</dbReference>
<dbReference type="Pfam" id="PF01569">
    <property type="entry name" value="PAP2"/>
    <property type="match status" value="1"/>
</dbReference>
<dbReference type="GO" id="GO:0005886">
    <property type="term" value="C:plasma membrane"/>
    <property type="evidence" value="ECO:0007669"/>
    <property type="project" value="UniProtKB-SubCell"/>
</dbReference>
<dbReference type="Proteomes" id="UP000317378">
    <property type="component" value="Unassembled WGS sequence"/>
</dbReference>
<dbReference type="Gene3D" id="1.20.144.10">
    <property type="entry name" value="Phosphatidic acid phosphatase type 2/haloperoxidase"/>
    <property type="match status" value="1"/>
</dbReference>
<protein>
    <submittedName>
        <fullName evidence="8">Phosphatase PAP2 family protein</fullName>
    </submittedName>
</protein>
<dbReference type="PANTHER" id="PTHR14969:SF62">
    <property type="entry name" value="DECAPRENYLPHOSPHORYL-5-PHOSPHORIBOSE PHOSPHATASE RV3807C-RELATED"/>
    <property type="match status" value="1"/>
</dbReference>
<dbReference type="SMART" id="SM00014">
    <property type="entry name" value="acidPPc"/>
    <property type="match status" value="1"/>
</dbReference>
<proteinExistence type="predicted"/>
<evidence type="ECO:0000256" key="5">
    <source>
        <dbReference type="ARBA" id="ARBA00022989"/>
    </source>
</evidence>
<keyword evidence="2" id="KW-1003">Cell membrane</keyword>
<dbReference type="PANTHER" id="PTHR14969">
    <property type="entry name" value="SPHINGOSINE-1-PHOSPHATE PHOSPHOHYDROLASE"/>
    <property type="match status" value="1"/>
</dbReference>
<dbReference type="RefSeq" id="WP_119099165.1">
    <property type="nucleotide sequence ID" value="NZ_VCHX02000057.1"/>
</dbReference>
<evidence type="ECO:0000256" key="2">
    <source>
        <dbReference type="ARBA" id="ARBA00022475"/>
    </source>
</evidence>
<sequence length="180" mass="19102">MRVLADLHTGERWLTRRTASWDNPWVRRVLPTVEEVAEHTKLWCAVAAVMAGTGGVRGRQAAAAGLVSMAVAETIANGGVKRVWQRRRPPGQWFRPEDVAERPDSPSFPPGHTAAAVAFTVAIAPIRPWAGMACAVPTVVVAAERVHRGAHHPSDVAVGAAIGLAAAGLVRAAPGLLRRL</sequence>
<accession>A0A505DQ19</accession>
<evidence type="ECO:0000313" key="8">
    <source>
        <dbReference type="EMBL" id="TPQ23280.1"/>
    </source>
</evidence>